<feature type="non-terminal residue" evidence="1">
    <location>
        <position position="1"/>
    </location>
</feature>
<protein>
    <recommendedName>
        <fullName evidence="2">ISAzo13 family transposase</fullName>
    </recommendedName>
</protein>
<dbReference type="Pfam" id="PF07592">
    <property type="entry name" value="DDE_Tnp_ISAZ013"/>
    <property type="match status" value="1"/>
</dbReference>
<reference evidence="1" key="1">
    <citation type="journal article" date="2015" name="Nature">
        <title>Complex archaea that bridge the gap between prokaryotes and eukaryotes.</title>
        <authorList>
            <person name="Spang A."/>
            <person name="Saw J.H."/>
            <person name="Jorgensen S.L."/>
            <person name="Zaremba-Niedzwiedzka K."/>
            <person name="Martijn J."/>
            <person name="Lind A.E."/>
            <person name="van Eijk R."/>
            <person name="Schleper C."/>
            <person name="Guy L."/>
            <person name="Ettema T.J."/>
        </authorList>
    </citation>
    <scope>NUCLEOTIDE SEQUENCE</scope>
</reference>
<evidence type="ECO:0008006" key="2">
    <source>
        <dbReference type="Google" id="ProtNLM"/>
    </source>
</evidence>
<dbReference type="AlphaFoldDB" id="A0A0F9NQB0"/>
<dbReference type="InterPro" id="IPR011518">
    <property type="entry name" value="Transposase_36"/>
</dbReference>
<proteinExistence type="predicted"/>
<gene>
    <name evidence="1" type="ORF">LCGC14_0922800</name>
</gene>
<accession>A0A0F9NQB0</accession>
<name>A0A0F9NQB0_9ZZZZ</name>
<dbReference type="NCBIfam" id="NF033519">
    <property type="entry name" value="transpos_ISAzo13"/>
    <property type="match status" value="1"/>
</dbReference>
<dbReference type="EMBL" id="LAZR01003126">
    <property type="protein sequence ID" value="KKN21700.1"/>
    <property type="molecule type" value="Genomic_DNA"/>
</dbReference>
<organism evidence="1">
    <name type="scientific">marine sediment metagenome</name>
    <dbReference type="NCBI Taxonomy" id="412755"/>
    <lineage>
        <taxon>unclassified sequences</taxon>
        <taxon>metagenomes</taxon>
        <taxon>ecological metagenomes</taxon>
    </lineage>
</organism>
<evidence type="ECO:0000313" key="1">
    <source>
        <dbReference type="EMBL" id="KKN21700.1"/>
    </source>
</evidence>
<sequence length="381" mass="44240">LNERDRRLFAGFLARSIGFGGVQKAVRLTGLDVKTVRRGEKELRKRAILQNSRIRHKGGGRLTKDQAEPQYEQELQDLIEDDLAGDPMNEKKWVRKTLRWMKKQLQKNGTNAAISTIRKTLNKFDISLKKNNKSKSIQDHPDRDKQFQYLNKLKRMFLDLRKPIISVDIKKKELIGNFKNNGSTWRKEALEVFDHDFRSWAEGKINPFGIYDLKNNEGTVYCGTSFDTSEFAVDCICRWWEEYGRDLYPDQTEILIICDGGGSNGYRRRMWKWDLQGRLANRLGLTVHVCHYPSGASKYNPIEHRLFSFISKNWAGEPLTSNEKALSLIRSTKTEAGLKVRAFLVEKEYEKGLKVSTKQMKSLSIKHAKVCPKWNYCIRAQ</sequence>
<comment type="caution">
    <text evidence="1">The sequence shown here is derived from an EMBL/GenBank/DDBJ whole genome shotgun (WGS) entry which is preliminary data.</text>
</comment>